<evidence type="ECO:0000313" key="1">
    <source>
        <dbReference type="EMBL" id="KAK8548745.1"/>
    </source>
</evidence>
<reference evidence="1 2" key="1">
    <citation type="journal article" date="2024" name="G3 (Bethesda)">
        <title>Genome assembly of Hibiscus sabdariffa L. provides insights into metabolisms of medicinal natural products.</title>
        <authorList>
            <person name="Kim T."/>
        </authorList>
    </citation>
    <scope>NUCLEOTIDE SEQUENCE [LARGE SCALE GENOMIC DNA]</scope>
    <source>
        <strain evidence="1">TK-2024</strain>
        <tissue evidence="1">Old leaves</tissue>
    </source>
</reference>
<organism evidence="1 2">
    <name type="scientific">Hibiscus sabdariffa</name>
    <name type="common">roselle</name>
    <dbReference type="NCBI Taxonomy" id="183260"/>
    <lineage>
        <taxon>Eukaryota</taxon>
        <taxon>Viridiplantae</taxon>
        <taxon>Streptophyta</taxon>
        <taxon>Embryophyta</taxon>
        <taxon>Tracheophyta</taxon>
        <taxon>Spermatophyta</taxon>
        <taxon>Magnoliopsida</taxon>
        <taxon>eudicotyledons</taxon>
        <taxon>Gunneridae</taxon>
        <taxon>Pentapetalae</taxon>
        <taxon>rosids</taxon>
        <taxon>malvids</taxon>
        <taxon>Malvales</taxon>
        <taxon>Malvaceae</taxon>
        <taxon>Malvoideae</taxon>
        <taxon>Hibiscus</taxon>
    </lineage>
</organism>
<accession>A0ABR2DXP3</accession>
<gene>
    <name evidence="1" type="ORF">V6N12_061651</name>
</gene>
<name>A0ABR2DXP3_9ROSI</name>
<proteinExistence type="predicted"/>
<comment type="caution">
    <text evidence="1">The sequence shown here is derived from an EMBL/GenBank/DDBJ whole genome shotgun (WGS) entry which is preliminary data.</text>
</comment>
<protein>
    <recommendedName>
        <fullName evidence="3">RNase H type-1 domain-containing protein</fullName>
    </recommendedName>
</protein>
<evidence type="ECO:0008006" key="3">
    <source>
        <dbReference type="Google" id="ProtNLM"/>
    </source>
</evidence>
<keyword evidence="2" id="KW-1185">Reference proteome</keyword>
<sequence length="142" mass="15569">MKSFGDLEGWWDNPRSVAVSNIANHHVTGECFKFSVVAVKVYNLWGFGGILFPEKGEIRAIFSGLVLKLGWFIAELEAIREALQIFVAVDSFGGRALVVESSSRMERLEERHSELGGSEFNGFGSIGHFGQLLSSALSLFVG</sequence>
<dbReference type="EMBL" id="JBBPBM010000021">
    <property type="protein sequence ID" value="KAK8548745.1"/>
    <property type="molecule type" value="Genomic_DNA"/>
</dbReference>
<dbReference type="Proteomes" id="UP001472677">
    <property type="component" value="Unassembled WGS sequence"/>
</dbReference>
<evidence type="ECO:0000313" key="2">
    <source>
        <dbReference type="Proteomes" id="UP001472677"/>
    </source>
</evidence>